<evidence type="ECO:0000256" key="10">
    <source>
        <dbReference type="ARBA" id="ARBA00031323"/>
    </source>
</evidence>
<keyword evidence="6 13" id="KW-0489">Methyltransferase</keyword>
<accession>A0ABP3RQS8</accession>
<evidence type="ECO:0000313" key="14">
    <source>
        <dbReference type="Proteomes" id="UP001500668"/>
    </source>
</evidence>
<dbReference type="SUPFAM" id="SSF53335">
    <property type="entry name" value="S-adenosyl-L-methionine-dependent methyltransferases"/>
    <property type="match status" value="1"/>
</dbReference>
<dbReference type="InterPro" id="IPR029063">
    <property type="entry name" value="SAM-dependent_MTases_sf"/>
</dbReference>
<evidence type="ECO:0000256" key="6">
    <source>
        <dbReference type="ARBA" id="ARBA00022603"/>
    </source>
</evidence>
<evidence type="ECO:0000256" key="9">
    <source>
        <dbReference type="ARBA" id="ARBA00030757"/>
    </source>
</evidence>
<gene>
    <name evidence="13" type="ORF">GCM10010394_47420</name>
</gene>
<keyword evidence="14" id="KW-1185">Reference proteome</keyword>
<keyword evidence="5" id="KW-0963">Cytoplasm</keyword>
<evidence type="ECO:0000256" key="12">
    <source>
        <dbReference type="SAM" id="MobiDB-lite"/>
    </source>
</evidence>
<evidence type="ECO:0000256" key="3">
    <source>
        <dbReference type="ARBA" id="ARBA00011890"/>
    </source>
</evidence>
<dbReference type="CDD" id="cd02440">
    <property type="entry name" value="AdoMet_MTases"/>
    <property type="match status" value="1"/>
</dbReference>
<evidence type="ECO:0000256" key="5">
    <source>
        <dbReference type="ARBA" id="ARBA00022490"/>
    </source>
</evidence>
<dbReference type="GO" id="GO:0032259">
    <property type="term" value="P:methylation"/>
    <property type="evidence" value="ECO:0007669"/>
    <property type="project" value="UniProtKB-KW"/>
</dbReference>
<comment type="similarity">
    <text evidence="2">Belongs to the methyltransferase superfamily. L-isoaspartyl/D-aspartyl protein methyltransferase family.</text>
</comment>
<evidence type="ECO:0000256" key="4">
    <source>
        <dbReference type="ARBA" id="ARBA00013346"/>
    </source>
</evidence>
<name>A0ABP3RQS8_9ACTN</name>
<dbReference type="Pfam" id="PF01135">
    <property type="entry name" value="PCMT"/>
    <property type="match status" value="1"/>
</dbReference>
<keyword evidence="7" id="KW-0808">Transferase</keyword>
<dbReference type="Proteomes" id="UP001500668">
    <property type="component" value="Unassembled WGS sequence"/>
</dbReference>
<protein>
    <recommendedName>
        <fullName evidence="4">Protein-L-isoaspartate O-methyltransferase</fullName>
        <ecNumber evidence="3">2.1.1.77</ecNumber>
    </recommendedName>
    <alternativeName>
        <fullName evidence="11">L-isoaspartyl protein carboxyl methyltransferase</fullName>
    </alternativeName>
    <alternativeName>
        <fullName evidence="9">Protein L-isoaspartyl methyltransferase</fullName>
    </alternativeName>
    <alternativeName>
        <fullName evidence="10">Protein-beta-aspartate methyltransferase</fullName>
    </alternativeName>
</protein>
<evidence type="ECO:0000256" key="2">
    <source>
        <dbReference type="ARBA" id="ARBA00005369"/>
    </source>
</evidence>
<dbReference type="PANTHER" id="PTHR11579:SF0">
    <property type="entry name" value="PROTEIN-L-ISOASPARTATE(D-ASPARTATE) O-METHYLTRANSFERASE"/>
    <property type="match status" value="1"/>
</dbReference>
<organism evidence="13 14">
    <name type="scientific">Streptomyces crystallinus</name>
    <dbReference type="NCBI Taxonomy" id="68191"/>
    <lineage>
        <taxon>Bacteria</taxon>
        <taxon>Bacillati</taxon>
        <taxon>Actinomycetota</taxon>
        <taxon>Actinomycetes</taxon>
        <taxon>Kitasatosporales</taxon>
        <taxon>Streptomycetaceae</taxon>
        <taxon>Streptomyces</taxon>
    </lineage>
</organism>
<evidence type="ECO:0000256" key="7">
    <source>
        <dbReference type="ARBA" id="ARBA00022679"/>
    </source>
</evidence>
<dbReference type="GO" id="GO:0008168">
    <property type="term" value="F:methyltransferase activity"/>
    <property type="evidence" value="ECO:0007669"/>
    <property type="project" value="UniProtKB-KW"/>
</dbReference>
<dbReference type="EC" id="2.1.1.77" evidence="3"/>
<dbReference type="Gene3D" id="3.40.50.150">
    <property type="entry name" value="Vaccinia Virus protein VP39"/>
    <property type="match status" value="1"/>
</dbReference>
<evidence type="ECO:0000313" key="13">
    <source>
        <dbReference type="EMBL" id="GAA0612117.1"/>
    </source>
</evidence>
<keyword evidence="8" id="KW-0949">S-adenosyl-L-methionine</keyword>
<proteinExistence type="inferred from homology"/>
<comment type="subcellular location">
    <subcellularLocation>
        <location evidence="1">Cytoplasm</location>
    </subcellularLocation>
</comment>
<dbReference type="EMBL" id="BAAACA010000034">
    <property type="protein sequence ID" value="GAA0612117.1"/>
    <property type="molecule type" value="Genomic_DNA"/>
</dbReference>
<evidence type="ECO:0000256" key="11">
    <source>
        <dbReference type="ARBA" id="ARBA00031350"/>
    </source>
</evidence>
<evidence type="ECO:0000256" key="1">
    <source>
        <dbReference type="ARBA" id="ARBA00004496"/>
    </source>
</evidence>
<reference evidence="14" key="1">
    <citation type="journal article" date="2019" name="Int. J. Syst. Evol. Microbiol.">
        <title>The Global Catalogue of Microorganisms (GCM) 10K type strain sequencing project: providing services to taxonomists for standard genome sequencing and annotation.</title>
        <authorList>
            <consortium name="The Broad Institute Genomics Platform"/>
            <consortium name="The Broad Institute Genome Sequencing Center for Infectious Disease"/>
            <person name="Wu L."/>
            <person name="Ma J."/>
        </authorList>
    </citation>
    <scope>NUCLEOTIDE SEQUENCE [LARGE SCALE GENOMIC DNA]</scope>
    <source>
        <strain evidence="14">JCM 5067</strain>
    </source>
</reference>
<dbReference type="InterPro" id="IPR000682">
    <property type="entry name" value="PCMT"/>
</dbReference>
<evidence type="ECO:0000256" key="8">
    <source>
        <dbReference type="ARBA" id="ARBA00022691"/>
    </source>
</evidence>
<sequence length="384" mass="41757">MITNQRLASGAARMDSAMRERGLWPDADSPWVRDAMTALPRHAFAPDTLWSWNGHEWVSADRATDPERWADLVYPGPDDSTVIQVTDGLATSSLSCVAVVADMLDSLILEPEHSVLELGTGAGWNAALLAHRAGPGGQVVSMETDPVLAEAAARRLKAHGCDVEVRCGDGSLGAPERGPYDRVIATYAVDTLPWPWIQATRPAGRIVYPWGRMGHFALTVADDGQSATGWLQGLALFMPDRHTPQASPVPATLRASGHGAVTDAELLADLATGHLLFALRVSHPHILITVEQHNGQPRAELRDQTGRTVRAELTTNAQVQISDSGKDLWADLRSGYQLWREHGRPEQWDFGMTVTPHAQTVWVRSPDNGPYTSPPHRPGSESDQ</sequence>
<feature type="region of interest" description="Disordered" evidence="12">
    <location>
        <begin position="362"/>
        <end position="384"/>
    </location>
</feature>
<comment type="caution">
    <text evidence="13">The sequence shown here is derived from an EMBL/GenBank/DDBJ whole genome shotgun (WGS) entry which is preliminary data.</text>
</comment>
<dbReference type="PANTHER" id="PTHR11579">
    <property type="entry name" value="PROTEIN-L-ISOASPARTATE O-METHYLTRANSFERASE"/>
    <property type="match status" value="1"/>
</dbReference>